<evidence type="ECO:0000313" key="4">
    <source>
        <dbReference type="Proteomes" id="UP001165082"/>
    </source>
</evidence>
<evidence type="ECO:0000256" key="1">
    <source>
        <dbReference type="SAM" id="MobiDB-lite"/>
    </source>
</evidence>
<dbReference type="OrthoDB" id="193843at2759"/>
<evidence type="ECO:0000313" key="3">
    <source>
        <dbReference type="EMBL" id="GMH76979.1"/>
    </source>
</evidence>
<organism evidence="3 4">
    <name type="scientific">Triparma retinervis</name>
    <dbReference type="NCBI Taxonomy" id="2557542"/>
    <lineage>
        <taxon>Eukaryota</taxon>
        <taxon>Sar</taxon>
        <taxon>Stramenopiles</taxon>
        <taxon>Ochrophyta</taxon>
        <taxon>Bolidophyceae</taxon>
        <taxon>Parmales</taxon>
        <taxon>Triparmaceae</taxon>
        <taxon>Triparma</taxon>
    </lineage>
</organism>
<name>A0A9W7ASJ7_9STRA</name>
<evidence type="ECO:0000256" key="2">
    <source>
        <dbReference type="SAM" id="Phobius"/>
    </source>
</evidence>
<keyword evidence="4" id="KW-1185">Reference proteome</keyword>
<dbReference type="AlphaFoldDB" id="A0A9W7ASJ7"/>
<keyword evidence="2" id="KW-1133">Transmembrane helix</keyword>
<comment type="caution">
    <text evidence="3">The sequence shown here is derived from an EMBL/GenBank/DDBJ whole genome shotgun (WGS) entry which is preliminary data.</text>
</comment>
<feature type="transmembrane region" description="Helical" evidence="2">
    <location>
        <begin position="25"/>
        <end position="57"/>
    </location>
</feature>
<feature type="region of interest" description="Disordered" evidence="1">
    <location>
        <begin position="578"/>
        <end position="597"/>
    </location>
</feature>
<keyword evidence="2" id="KW-0812">Transmembrane</keyword>
<keyword evidence="2" id="KW-0472">Membrane</keyword>
<reference evidence="3" key="1">
    <citation type="submission" date="2022-07" db="EMBL/GenBank/DDBJ databases">
        <title>Genome analysis of Parmales, a sister group of diatoms, reveals the evolutionary specialization of diatoms from phago-mixotrophs to photoautotrophs.</title>
        <authorList>
            <person name="Ban H."/>
            <person name="Sato S."/>
            <person name="Yoshikawa S."/>
            <person name="Kazumasa Y."/>
            <person name="Nakamura Y."/>
            <person name="Ichinomiya M."/>
            <person name="Saitoh K."/>
            <person name="Sato N."/>
            <person name="Blanc-Mathieu R."/>
            <person name="Endo H."/>
            <person name="Kuwata A."/>
            <person name="Ogata H."/>
        </authorList>
    </citation>
    <scope>NUCLEOTIDE SEQUENCE</scope>
</reference>
<dbReference type="EMBL" id="BRXZ01001707">
    <property type="protein sequence ID" value="GMH76979.1"/>
    <property type="molecule type" value="Genomic_DNA"/>
</dbReference>
<dbReference type="Proteomes" id="UP001165082">
    <property type="component" value="Unassembled WGS sequence"/>
</dbReference>
<gene>
    <name evidence="3" type="ORF">TrRE_jg2954</name>
</gene>
<sequence>MESPSRQHPDDGDYPIYVDNPLLSFYFQFCAVTVCMGLVYYFSLSLPLSLVTLYFLLRYIRYRRRIWLSKSTDSDVTSANRTFREFRRQVLWRIKEGHYNRKVKNAEMRFTRRRMRRAISTTEDSIEIPNLCNIPYSHGGFFGAAPFMLSVDRWLQILRQLMPDVYCEVARRVFSRSHYLIHWAENNPVCCAFGTIKSLGLEPPESNEDVFVTNPTLSEWKGAISTPGEGVEISPEEIEMTPLLDNTAQNISLLFETMMIAHGSTPQLVIEQAGIFSAANFNRVKRSKKSLGGGMTAVSWIQLYARALSLGVSTSHPPSTPLPMPPPNYFNDLENDELTLESALAEIQKITNQPLKLFLDLKSRYIPKKVWADLLLHMREINIEVTGVGSFVISELRGIATLVGTGVEEVFFFHTCGDLQRALHKGWIRKDDTIFFNGGSMLWEFPNTPRKLRGALSSSIRQLWAKGGSKEIKMSYKLRPYALCSPLSAPSTPFLQSTLQHYVSHYSLNVGVYVQEFAIDEVAASILITHVNNNPHVFNRGMAWGGISGKTISGVQPSSFGNTDGLWAQRLVGRSWDGNRMPGEEEPCSPLHLNKNR</sequence>
<proteinExistence type="predicted"/>
<accession>A0A9W7ASJ7</accession>
<protein>
    <submittedName>
        <fullName evidence="3">Uncharacterized protein</fullName>
    </submittedName>
</protein>